<accession>W5IJV6</accession>
<keyword evidence="3" id="KW-1185">Reference proteome</keyword>
<organism evidence="2 3">
    <name type="scientific">Scardovia inopinata F0304</name>
    <dbReference type="NCBI Taxonomy" id="641146"/>
    <lineage>
        <taxon>Bacteria</taxon>
        <taxon>Bacillati</taxon>
        <taxon>Actinomycetota</taxon>
        <taxon>Actinomycetes</taxon>
        <taxon>Bifidobacteriales</taxon>
        <taxon>Bifidobacteriaceae</taxon>
        <taxon>Scardovia</taxon>
    </lineage>
</organism>
<dbReference type="EMBL" id="ADCX01000004">
    <property type="protein sequence ID" value="EFG27310.1"/>
    <property type="molecule type" value="Genomic_DNA"/>
</dbReference>
<dbReference type="HOGENOM" id="CLU_1583123_0_0_11"/>
<dbReference type="InterPro" id="IPR018656">
    <property type="entry name" value="DUF2087"/>
</dbReference>
<dbReference type="Pfam" id="PF09860">
    <property type="entry name" value="DUF2087"/>
    <property type="match status" value="1"/>
</dbReference>
<feature type="domain" description="DUF2087" evidence="1">
    <location>
        <begin position="99"/>
        <end position="167"/>
    </location>
</feature>
<gene>
    <name evidence="2" type="ORF">HMPREF9020_00951</name>
</gene>
<evidence type="ECO:0000313" key="3">
    <source>
        <dbReference type="Proteomes" id="UP000005777"/>
    </source>
</evidence>
<reference evidence="2 3" key="1">
    <citation type="submission" date="2012-01" db="EMBL/GenBank/DDBJ databases">
        <title>The Genome Sequence of Scardovia inopinata F0304.</title>
        <authorList>
            <consortium name="The Broad Institute Genome Sequencing Platform"/>
            <person name="Ward D."/>
            <person name="Earl A."/>
            <person name="Feldgarden M."/>
            <person name="Gevers D."/>
            <person name="Young S."/>
            <person name="Zeng Q."/>
            <person name="Koehrsen M."/>
            <person name="Alvarado L."/>
            <person name="Berlin A.M."/>
            <person name="Borenstein D."/>
            <person name="Chapman S.B."/>
            <person name="Chen Z."/>
            <person name="Engels R."/>
            <person name="Freedman E."/>
            <person name="Gellesch M."/>
            <person name="Goldberg J."/>
            <person name="Griggs A."/>
            <person name="Gujja S."/>
            <person name="Heilman E.R."/>
            <person name="Heiman D.I."/>
            <person name="Hepburn T.A."/>
            <person name="Howarth C."/>
            <person name="Jen D."/>
            <person name="Larson L."/>
            <person name="Mehta T."/>
            <person name="Park D."/>
            <person name="Pearson M."/>
            <person name="Richards J."/>
            <person name="Roberts A."/>
            <person name="Saif S."/>
            <person name="Shea T.D."/>
            <person name="Shenoy N."/>
            <person name="Sisk P."/>
            <person name="Stolte C."/>
            <person name="Sykes S.N."/>
            <person name="Walk T."/>
            <person name="White J."/>
            <person name="Yandava C."/>
            <person name="Izard J."/>
            <person name="Baranova O.V."/>
            <person name="Blanton J.M."/>
            <person name="Tanner A.C."/>
            <person name="Dewhirst F."/>
            <person name="Haas B."/>
            <person name="Nusbaum C."/>
            <person name="Birren B."/>
        </authorList>
    </citation>
    <scope>NUCLEOTIDE SEQUENCE [LARGE SCALE GENOMIC DNA]</scope>
    <source>
        <strain evidence="2 3">F0304</strain>
    </source>
</reference>
<dbReference type="eggNOG" id="ENOG502ZMWV">
    <property type="taxonomic scope" value="Bacteria"/>
</dbReference>
<dbReference type="RefSeq" id="WP_006293326.1">
    <property type="nucleotide sequence ID" value="NZ_GG770225.1"/>
</dbReference>
<dbReference type="Proteomes" id="UP000005777">
    <property type="component" value="Unassembled WGS sequence"/>
</dbReference>
<name>W5IJV6_SCAIO</name>
<proteinExistence type="predicted"/>
<evidence type="ECO:0000313" key="2">
    <source>
        <dbReference type="EMBL" id="EFG27310.1"/>
    </source>
</evidence>
<comment type="caution">
    <text evidence="2">The sequence shown here is derived from an EMBL/GenBank/DDBJ whole genome shotgun (WGS) entry which is preliminary data.</text>
</comment>
<protein>
    <recommendedName>
        <fullName evidence="1">DUF2087 domain-containing protein</fullName>
    </recommendedName>
</protein>
<evidence type="ECO:0000259" key="1">
    <source>
        <dbReference type="Pfam" id="PF09860"/>
    </source>
</evidence>
<dbReference type="AlphaFoldDB" id="W5IJV6"/>
<sequence length="172" mass="19658">MTFTTDMQEAVRQCQIVLTCLRTPKLRARFMELLAAQDSERQVNPVSDSSLDKPFAQVNWLNTAYDDGAQESLGRQIDRLNDVLGPNTILYADLIDDLPVNWEERKQLIGTICQRVFASPPAQRKWLTEAEYNARLGMLVTDPVTVRRYSIDMGLVFRDSQGSRYWLNQVSG</sequence>